<feature type="transmembrane region" description="Helical" evidence="1">
    <location>
        <begin position="109"/>
        <end position="129"/>
    </location>
</feature>
<dbReference type="STRING" id="134849.SAMN05443668_110179"/>
<evidence type="ECO:0000256" key="1">
    <source>
        <dbReference type="SAM" id="Phobius"/>
    </source>
</evidence>
<accession>A0A1M7RDW5</accession>
<feature type="transmembrane region" description="Helical" evidence="1">
    <location>
        <begin position="84"/>
        <end position="102"/>
    </location>
</feature>
<organism evidence="2 3">
    <name type="scientific">Cryptosporangium aurantiacum</name>
    <dbReference type="NCBI Taxonomy" id="134849"/>
    <lineage>
        <taxon>Bacteria</taxon>
        <taxon>Bacillati</taxon>
        <taxon>Actinomycetota</taxon>
        <taxon>Actinomycetes</taxon>
        <taxon>Cryptosporangiales</taxon>
        <taxon>Cryptosporangiaceae</taxon>
        <taxon>Cryptosporangium</taxon>
    </lineage>
</organism>
<evidence type="ECO:0000313" key="3">
    <source>
        <dbReference type="Proteomes" id="UP000184440"/>
    </source>
</evidence>
<keyword evidence="1" id="KW-0472">Membrane</keyword>
<feature type="transmembrane region" description="Helical" evidence="1">
    <location>
        <begin position="7"/>
        <end position="25"/>
    </location>
</feature>
<reference evidence="2 3" key="1">
    <citation type="submission" date="2016-11" db="EMBL/GenBank/DDBJ databases">
        <authorList>
            <person name="Jaros S."/>
            <person name="Januszkiewicz K."/>
            <person name="Wedrychowicz H."/>
        </authorList>
    </citation>
    <scope>NUCLEOTIDE SEQUENCE [LARGE SCALE GENOMIC DNA]</scope>
    <source>
        <strain evidence="2 3">DSM 46144</strain>
    </source>
</reference>
<sequence>MRVSWRSAAFALLILFVDLIFFWNRNDIPELLDLTAGTLVVLAIALPTYAALAWHRSPFLTLIVVSAGATVLGAISIHDSIPQFIPAIHVWVALYRVVGATVGPRRYAAALIAAIPLGAGAALTIKAISVQPSSFAMAAVVVIYALTTACFWWAARWTLARQLQHAEAARYHSSRRLHEETAGALNSMICRSAVAGEYLATEPTVAAFSIERVELIGAEALVDLRHGLHELNATDLDTAEPVAQRASVR</sequence>
<feature type="transmembrane region" description="Helical" evidence="1">
    <location>
        <begin position="59"/>
        <end position="78"/>
    </location>
</feature>
<keyword evidence="3" id="KW-1185">Reference proteome</keyword>
<dbReference type="Proteomes" id="UP000184440">
    <property type="component" value="Unassembled WGS sequence"/>
</dbReference>
<keyword evidence="1" id="KW-0812">Transmembrane</keyword>
<feature type="transmembrane region" description="Helical" evidence="1">
    <location>
        <begin position="135"/>
        <end position="155"/>
    </location>
</feature>
<proteinExistence type="predicted"/>
<dbReference type="AlphaFoldDB" id="A0A1M7RDW5"/>
<gene>
    <name evidence="2" type="ORF">SAMN05443668_110179</name>
</gene>
<evidence type="ECO:0000313" key="2">
    <source>
        <dbReference type="EMBL" id="SHN44362.1"/>
    </source>
</evidence>
<feature type="transmembrane region" description="Helical" evidence="1">
    <location>
        <begin position="31"/>
        <end position="52"/>
    </location>
</feature>
<protein>
    <submittedName>
        <fullName evidence="2">Uncharacterized protein</fullName>
    </submittedName>
</protein>
<keyword evidence="1" id="KW-1133">Transmembrane helix</keyword>
<name>A0A1M7RDW5_9ACTN</name>
<dbReference type="EMBL" id="FRCS01000010">
    <property type="protein sequence ID" value="SHN44362.1"/>
    <property type="molecule type" value="Genomic_DNA"/>
</dbReference>
<dbReference type="RefSeq" id="WP_073261285.1">
    <property type="nucleotide sequence ID" value="NZ_FRCS01000010.1"/>
</dbReference>